<reference evidence="2 3" key="1">
    <citation type="submission" date="2020-08" db="EMBL/GenBank/DDBJ databases">
        <title>Genomic Encyclopedia of Type Strains, Phase IV (KMG-IV): sequencing the most valuable type-strain genomes for metagenomic binning, comparative biology and taxonomic classification.</title>
        <authorList>
            <person name="Goeker M."/>
        </authorList>
    </citation>
    <scope>NUCLEOTIDE SEQUENCE [LARGE SCALE GENOMIC DNA]</scope>
    <source>
        <strain evidence="2 3">DSM 45615</strain>
    </source>
</reference>
<dbReference type="Proteomes" id="UP000578449">
    <property type="component" value="Unassembled WGS sequence"/>
</dbReference>
<feature type="region of interest" description="Disordered" evidence="1">
    <location>
        <begin position="1"/>
        <end position="62"/>
    </location>
</feature>
<sequence>MTETDPEGREPRPQVPDEREGAEGMTEPSGVDEQGPPAQIPDDRRGAAGLAGEEDEAREKGG</sequence>
<keyword evidence="3" id="KW-1185">Reference proteome</keyword>
<accession>A0A840PGU0</accession>
<name>A0A840PGU0_9ACTN</name>
<gene>
    <name evidence="2" type="ORF">HNP84_004991</name>
</gene>
<dbReference type="RefSeq" id="WP_185052194.1">
    <property type="nucleotide sequence ID" value="NZ_BAABIX010000015.1"/>
</dbReference>
<evidence type="ECO:0000313" key="3">
    <source>
        <dbReference type="Proteomes" id="UP000578449"/>
    </source>
</evidence>
<feature type="compositionally biased region" description="Basic and acidic residues" evidence="1">
    <location>
        <begin position="1"/>
        <end position="22"/>
    </location>
</feature>
<dbReference type="AlphaFoldDB" id="A0A840PGU0"/>
<evidence type="ECO:0000256" key="1">
    <source>
        <dbReference type="SAM" id="MobiDB-lite"/>
    </source>
</evidence>
<evidence type="ECO:0000313" key="2">
    <source>
        <dbReference type="EMBL" id="MBB5135255.1"/>
    </source>
</evidence>
<proteinExistence type="predicted"/>
<comment type="caution">
    <text evidence="2">The sequence shown here is derived from an EMBL/GenBank/DDBJ whole genome shotgun (WGS) entry which is preliminary data.</text>
</comment>
<protein>
    <submittedName>
        <fullName evidence="2">Uncharacterized protein</fullName>
    </submittedName>
</protein>
<organism evidence="2 3">
    <name type="scientific">Thermocatellispora tengchongensis</name>
    <dbReference type="NCBI Taxonomy" id="1073253"/>
    <lineage>
        <taxon>Bacteria</taxon>
        <taxon>Bacillati</taxon>
        <taxon>Actinomycetota</taxon>
        <taxon>Actinomycetes</taxon>
        <taxon>Streptosporangiales</taxon>
        <taxon>Streptosporangiaceae</taxon>
        <taxon>Thermocatellispora</taxon>
    </lineage>
</organism>
<dbReference type="EMBL" id="JACHGN010000010">
    <property type="protein sequence ID" value="MBB5135255.1"/>
    <property type="molecule type" value="Genomic_DNA"/>
</dbReference>